<accession>A0AAN9IHA2</accession>
<dbReference type="AlphaFoldDB" id="A0AAN9IHA2"/>
<comment type="similarity">
    <text evidence="1">Belongs to the ARG7 family.</text>
</comment>
<evidence type="ECO:0000313" key="2">
    <source>
        <dbReference type="EMBL" id="KAK7277195.1"/>
    </source>
</evidence>
<reference evidence="2 3" key="1">
    <citation type="submission" date="2024-01" db="EMBL/GenBank/DDBJ databases">
        <title>The genomes of 5 underutilized Papilionoideae crops provide insights into root nodulation and disease resistanc.</title>
        <authorList>
            <person name="Yuan L."/>
        </authorList>
    </citation>
    <scope>NUCLEOTIDE SEQUENCE [LARGE SCALE GENOMIC DNA]</scope>
    <source>
        <strain evidence="2">ZHUSHIDOU_FW_LH</strain>
        <tissue evidence="2">Leaf</tissue>
    </source>
</reference>
<dbReference type="EMBL" id="JAYWIO010000003">
    <property type="protein sequence ID" value="KAK7277195.1"/>
    <property type="molecule type" value="Genomic_DNA"/>
</dbReference>
<evidence type="ECO:0000256" key="1">
    <source>
        <dbReference type="ARBA" id="ARBA00006974"/>
    </source>
</evidence>
<keyword evidence="3" id="KW-1185">Reference proteome</keyword>
<dbReference type="Proteomes" id="UP001372338">
    <property type="component" value="Unassembled WGS sequence"/>
</dbReference>
<gene>
    <name evidence="2" type="ORF">RIF29_18346</name>
</gene>
<evidence type="ECO:0000313" key="3">
    <source>
        <dbReference type="Proteomes" id="UP001372338"/>
    </source>
</evidence>
<sequence length="345" mass="38675">MCNKTLIYDTIWVVNVRLFHLPFIWTENKAKMLCCLVKEYWIFIPAEFIIKLDNAKEALVSSLSYLWCKLSSSSLPPKLDQRLSYVLHLINSFVGRLLLVHKIGQPANEPSHPKLSAYDLNYRPYDLPTGVGLGQTDSEYLMAIRLPNVLSAKHILRRSSLFATQAAASTTSLDMPKGYFAVYVGEGEKKRFVVPLSLLNLPSFQELLSIAEEEFGFTHSMGGLTIPCTEDMFINITSGLLHKYLMAIRLPNVLSAKHILRRSSLFATQAASITSLDMPKGYFAVYVGEGEKKRFVVPLSLLNLPSFQELLSIAEEEFGFTHPMGGLTIPCTEDMFINITSGLHS</sequence>
<name>A0AAN9IHA2_CROPI</name>
<organism evidence="2 3">
    <name type="scientific">Crotalaria pallida</name>
    <name type="common">Smooth rattlebox</name>
    <name type="synonym">Crotalaria striata</name>
    <dbReference type="NCBI Taxonomy" id="3830"/>
    <lineage>
        <taxon>Eukaryota</taxon>
        <taxon>Viridiplantae</taxon>
        <taxon>Streptophyta</taxon>
        <taxon>Embryophyta</taxon>
        <taxon>Tracheophyta</taxon>
        <taxon>Spermatophyta</taxon>
        <taxon>Magnoliopsida</taxon>
        <taxon>eudicotyledons</taxon>
        <taxon>Gunneridae</taxon>
        <taxon>Pentapetalae</taxon>
        <taxon>rosids</taxon>
        <taxon>fabids</taxon>
        <taxon>Fabales</taxon>
        <taxon>Fabaceae</taxon>
        <taxon>Papilionoideae</taxon>
        <taxon>50 kb inversion clade</taxon>
        <taxon>genistoids sensu lato</taxon>
        <taxon>core genistoids</taxon>
        <taxon>Crotalarieae</taxon>
        <taxon>Crotalaria</taxon>
    </lineage>
</organism>
<comment type="caution">
    <text evidence="2">The sequence shown here is derived from an EMBL/GenBank/DDBJ whole genome shotgun (WGS) entry which is preliminary data.</text>
</comment>
<dbReference type="GO" id="GO:0009733">
    <property type="term" value="P:response to auxin"/>
    <property type="evidence" value="ECO:0007669"/>
    <property type="project" value="InterPro"/>
</dbReference>
<dbReference type="InterPro" id="IPR003676">
    <property type="entry name" value="SAUR_fam"/>
</dbReference>
<dbReference type="PANTHER" id="PTHR31929">
    <property type="entry name" value="SAUR-LIKE AUXIN-RESPONSIVE PROTEIN FAMILY-RELATED"/>
    <property type="match status" value="1"/>
</dbReference>
<dbReference type="Pfam" id="PF02519">
    <property type="entry name" value="Auxin_inducible"/>
    <property type="match status" value="2"/>
</dbReference>
<protein>
    <submittedName>
        <fullName evidence="2">Uncharacterized protein</fullName>
    </submittedName>
</protein>
<proteinExistence type="inferred from homology"/>